<feature type="compositionally biased region" description="Basic and acidic residues" evidence="1">
    <location>
        <begin position="40"/>
        <end position="59"/>
    </location>
</feature>
<evidence type="ECO:0000256" key="2">
    <source>
        <dbReference type="SAM" id="Phobius"/>
    </source>
</evidence>
<feature type="region of interest" description="Disordered" evidence="1">
    <location>
        <begin position="128"/>
        <end position="184"/>
    </location>
</feature>
<evidence type="ECO:0000313" key="3">
    <source>
        <dbReference type="EMBL" id="JAV06848.1"/>
    </source>
</evidence>
<name>A0A1L8DK49_9DIPT</name>
<accession>A0A1L8DK49</accession>
<organism evidence="3">
    <name type="scientific">Nyssomyia neivai</name>
    <dbReference type="NCBI Taxonomy" id="330878"/>
    <lineage>
        <taxon>Eukaryota</taxon>
        <taxon>Metazoa</taxon>
        <taxon>Ecdysozoa</taxon>
        <taxon>Arthropoda</taxon>
        <taxon>Hexapoda</taxon>
        <taxon>Insecta</taxon>
        <taxon>Pterygota</taxon>
        <taxon>Neoptera</taxon>
        <taxon>Endopterygota</taxon>
        <taxon>Diptera</taxon>
        <taxon>Nematocera</taxon>
        <taxon>Psychodoidea</taxon>
        <taxon>Psychodidae</taxon>
        <taxon>Nyssomyia</taxon>
    </lineage>
</organism>
<proteinExistence type="predicted"/>
<keyword evidence="2" id="KW-1133">Transmembrane helix</keyword>
<reference evidence="3" key="1">
    <citation type="submission" date="2016-12" db="EMBL/GenBank/DDBJ databases">
        <title>An insight into the sialome and mialome of the sand fly, Nyssomyia neivai.</title>
        <authorList>
            <person name="Sebastian V."/>
            <person name="Goulart T.M."/>
            <person name="Oliveira W."/>
            <person name="Calvo E."/>
            <person name="Oliveira L.F."/>
            <person name="Pinto M.C."/>
            <person name="Rosselino A.M."/>
            <person name="Ribeiro J.M."/>
        </authorList>
    </citation>
    <scope>NUCLEOTIDE SEQUENCE</scope>
</reference>
<evidence type="ECO:0000256" key="1">
    <source>
        <dbReference type="SAM" id="MobiDB-lite"/>
    </source>
</evidence>
<feature type="region of interest" description="Disordered" evidence="1">
    <location>
        <begin position="38"/>
        <end position="60"/>
    </location>
</feature>
<dbReference type="EMBL" id="GFDF01007236">
    <property type="protein sequence ID" value="JAV06848.1"/>
    <property type="molecule type" value="Transcribed_RNA"/>
</dbReference>
<keyword evidence="2" id="KW-0472">Membrane</keyword>
<dbReference type="AlphaFoldDB" id="A0A1L8DK49"/>
<sequence>MEIQEQIYVLAGVFGGVCLLLLLFVCYLMFSMSEMQSRMKSRDRSERGDHRSRQSRDEFAYANPSIVAGEELNRRGYHMHDMPQNEAQSGLAAAAANRFRSQMSSDAGTKDASRDFSSTLNNDEIVFGGNGRHSFNRSRSIPIPPPPLGKQSNYNDNISYPGAPVNPMGRQENRGYFNSRGGGY</sequence>
<feature type="transmembrane region" description="Helical" evidence="2">
    <location>
        <begin position="6"/>
        <end position="30"/>
    </location>
</feature>
<protein>
    <submittedName>
        <fullName evidence="3">Uncharacterized protein</fullName>
    </submittedName>
</protein>
<keyword evidence="2" id="KW-0812">Transmembrane</keyword>